<dbReference type="InterPro" id="IPR025857">
    <property type="entry name" value="MacB_PCD"/>
</dbReference>
<evidence type="ECO:0000259" key="9">
    <source>
        <dbReference type="Pfam" id="PF12704"/>
    </source>
</evidence>
<organism evidence="10 11">
    <name type="scientific">Ornithinimicrobium pekingense</name>
    <dbReference type="NCBI Taxonomy" id="384677"/>
    <lineage>
        <taxon>Bacteria</taxon>
        <taxon>Bacillati</taxon>
        <taxon>Actinomycetota</taxon>
        <taxon>Actinomycetes</taxon>
        <taxon>Micrococcales</taxon>
        <taxon>Ornithinimicrobiaceae</taxon>
        <taxon>Ornithinimicrobium</taxon>
    </lineage>
</organism>
<feature type="transmembrane region" description="Helical" evidence="7">
    <location>
        <begin position="414"/>
        <end position="435"/>
    </location>
</feature>
<sequence>MWHLTLRNLLAHRGRFALTLLAVVLSVTFISGSLMLTDTSERLLEDQFRTASAGVDITIRDAAAFDSAMGVEVERDPLAAGLLDQVAQVPGVGQAHPVADGQGVLEVGGEAVVPAGASLLSSYSPEPLGAFTVRQGRAPENDGEVAIDLATARTAGVAPGDTVAVLTDHRTILKVVGLVGFAEADGMPGATVALVPLHEAQRMLGTTGGYSEILVTTTDDASVQDVLDQLRTRLGERYAVSSAQDSAAASASAAQEQIGSLTMVLTAMSAAALLVGAMLIANTFAIVTNQRRREIALLRAAGATTGQVSRSILGEALVIGLLGSALGVGMGVLAADGLRTLGAAFGTDLPDGPTVLSASTVVISLLLGLGVTLVSAVGAARRVARVAPVEALRDSAEASPATRARGRKRSALRLLPLGAGLAGTAAVLAGAPALVLVPAALATVAGIALLGPAVTPVLAQVVGAPLARMGLPGRLARQSAARAPRRTTATAMALALSLALIAFMTVVATSLKEGLSGTYRETVTADLVIESSRAEMLGGLSPHVVQEVDGLAEIATTSRVRYGHWLDGGTTSALTALDPDTVTEVTDLDLVAGSLDALDSGGVVVAQSVAAERGLAVGDTVEMTFSYTGDQQLEVVGILESLDAQALSTSWFVSLETYAEHFTEDMDASVLLRVADGVDVEEAAAAVEAALVDHPTADVRDQATAAAARGATVQQVLGLVTVLLVLTVIIALLGITNTLALSVSERTREIGLLRAVGASRAQVAWMIRAEAVLVAALASLLGLGLGVGLGAATVRALGQQAPLAVALPTGRLALVVAVALAAGLLAGLLPARRAARIDVLRAITTH</sequence>
<dbReference type="InterPro" id="IPR003838">
    <property type="entry name" value="ABC3_permease_C"/>
</dbReference>
<dbReference type="InterPro" id="IPR050250">
    <property type="entry name" value="Macrolide_Exporter_MacB"/>
</dbReference>
<dbReference type="PANTHER" id="PTHR30572:SF4">
    <property type="entry name" value="ABC TRANSPORTER PERMEASE YTRF"/>
    <property type="match status" value="1"/>
</dbReference>
<keyword evidence="4 7" id="KW-1133">Transmembrane helix</keyword>
<evidence type="ECO:0000256" key="4">
    <source>
        <dbReference type="ARBA" id="ARBA00022989"/>
    </source>
</evidence>
<dbReference type="PANTHER" id="PTHR30572">
    <property type="entry name" value="MEMBRANE COMPONENT OF TRANSPORTER-RELATED"/>
    <property type="match status" value="1"/>
</dbReference>
<dbReference type="Pfam" id="PF12704">
    <property type="entry name" value="MacB_PCD"/>
    <property type="match status" value="2"/>
</dbReference>
<protein>
    <submittedName>
        <fullName evidence="10">ABC transporter substrate-binding protein</fullName>
    </submittedName>
</protein>
<dbReference type="RefSeq" id="WP_022920538.1">
    <property type="nucleotide sequence ID" value="NZ_BMLB01000002.1"/>
</dbReference>
<feature type="transmembrane region" description="Helical" evidence="7">
    <location>
        <begin position="263"/>
        <end position="287"/>
    </location>
</feature>
<feature type="domain" description="ABC3 transporter permease C-terminal" evidence="8">
    <location>
        <begin position="268"/>
        <end position="386"/>
    </location>
</feature>
<comment type="subcellular location">
    <subcellularLocation>
        <location evidence="1">Cell membrane</location>
        <topology evidence="1">Multi-pass membrane protein</topology>
    </subcellularLocation>
</comment>
<keyword evidence="5 7" id="KW-0472">Membrane</keyword>
<evidence type="ECO:0000313" key="11">
    <source>
        <dbReference type="Proteomes" id="UP000662111"/>
    </source>
</evidence>
<feature type="domain" description="MacB-like periplasmic core" evidence="9">
    <location>
        <begin position="487"/>
        <end position="689"/>
    </location>
</feature>
<gene>
    <name evidence="10" type="ORF">GCM10011509_09570</name>
</gene>
<dbReference type="Proteomes" id="UP000662111">
    <property type="component" value="Unassembled WGS sequence"/>
</dbReference>
<proteinExistence type="inferred from homology"/>
<feature type="transmembrane region" description="Helical" evidence="7">
    <location>
        <begin position="812"/>
        <end position="831"/>
    </location>
</feature>
<feature type="transmembrane region" description="Helical" evidence="7">
    <location>
        <begin position="441"/>
        <end position="467"/>
    </location>
</feature>
<feature type="domain" description="MacB-like periplasmic core" evidence="9">
    <location>
        <begin position="17"/>
        <end position="232"/>
    </location>
</feature>
<feature type="transmembrane region" description="Helical" evidence="7">
    <location>
        <begin position="355"/>
        <end position="377"/>
    </location>
</feature>
<keyword evidence="11" id="KW-1185">Reference proteome</keyword>
<dbReference type="EMBL" id="BMLB01000002">
    <property type="protein sequence ID" value="GGK63266.1"/>
    <property type="molecule type" value="Genomic_DNA"/>
</dbReference>
<evidence type="ECO:0000256" key="7">
    <source>
        <dbReference type="SAM" id="Phobius"/>
    </source>
</evidence>
<feature type="transmembrane region" description="Helical" evidence="7">
    <location>
        <begin position="316"/>
        <end position="335"/>
    </location>
</feature>
<evidence type="ECO:0000256" key="1">
    <source>
        <dbReference type="ARBA" id="ARBA00004651"/>
    </source>
</evidence>
<name>A0ABQ2F8D3_9MICO</name>
<evidence type="ECO:0000259" key="8">
    <source>
        <dbReference type="Pfam" id="PF02687"/>
    </source>
</evidence>
<feature type="transmembrane region" description="Helical" evidence="7">
    <location>
        <begin position="488"/>
        <end position="511"/>
    </location>
</feature>
<evidence type="ECO:0000256" key="5">
    <source>
        <dbReference type="ARBA" id="ARBA00023136"/>
    </source>
</evidence>
<evidence type="ECO:0000313" key="10">
    <source>
        <dbReference type="EMBL" id="GGK63266.1"/>
    </source>
</evidence>
<feature type="domain" description="ABC3 transporter permease C-terminal" evidence="8">
    <location>
        <begin position="722"/>
        <end position="838"/>
    </location>
</feature>
<feature type="transmembrane region" description="Helical" evidence="7">
    <location>
        <begin position="716"/>
        <end position="744"/>
    </location>
</feature>
<feature type="transmembrane region" description="Helical" evidence="7">
    <location>
        <begin position="765"/>
        <end position="792"/>
    </location>
</feature>
<evidence type="ECO:0000256" key="2">
    <source>
        <dbReference type="ARBA" id="ARBA00022475"/>
    </source>
</evidence>
<reference evidence="11" key="1">
    <citation type="journal article" date="2019" name="Int. J. Syst. Evol. Microbiol.">
        <title>The Global Catalogue of Microorganisms (GCM) 10K type strain sequencing project: providing services to taxonomists for standard genome sequencing and annotation.</title>
        <authorList>
            <consortium name="The Broad Institute Genomics Platform"/>
            <consortium name="The Broad Institute Genome Sequencing Center for Infectious Disease"/>
            <person name="Wu L."/>
            <person name="Ma J."/>
        </authorList>
    </citation>
    <scope>NUCLEOTIDE SEQUENCE [LARGE SCALE GENOMIC DNA]</scope>
    <source>
        <strain evidence="11">CGMCC 1.5362</strain>
    </source>
</reference>
<keyword evidence="2" id="KW-1003">Cell membrane</keyword>
<evidence type="ECO:0000256" key="6">
    <source>
        <dbReference type="ARBA" id="ARBA00038076"/>
    </source>
</evidence>
<keyword evidence="3 7" id="KW-0812">Transmembrane</keyword>
<accession>A0ABQ2F8D3</accession>
<evidence type="ECO:0000256" key="3">
    <source>
        <dbReference type="ARBA" id="ARBA00022692"/>
    </source>
</evidence>
<dbReference type="Pfam" id="PF02687">
    <property type="entry name" value="FtsX"/>
    <property type="match status" value="2"/>
</dbReference>
<comment type="caution">
    <text evidence="10">The sequence shown here is derived from an EMBL/GenBank/DDBJ whole genome shotgun (WGS) entry which is preliminary data.</text>
</comment>
<comment type="similarity">
    <text evidence="6">Belongs to the ABC-4 integral membrane protein family.</text>
</comment>